<accession>A0A6A1UUX0</accession>
<organism evidence="1 2">
    <name type="scientific">Morella rubra</name>
    <name type="common">Chinese bayberry</name>
    <dbReference type="NCBI Taxonomy" id="262757"/>
    <lineage>
        <taxon>Eukaryota</taxon>
        <taxon>Viridiplantae</taxon>
        <taxon>Streptophyta</taxon>
        <taxon>Embryophyta</taxon>
        <taxon>Tracheophyta</taxon>
        <taxon>Spermatophyta</taxon>
        <taxon>Magnoliopsida</taxon>
        <taxon>eudicotyledons</taxon>
        <taxon>Gunneridae</taxon>
        <taxon>Pentapetalae</taxon>
        <taxon>rosids</taxon>
        <taxon>fabids</taxon>
        <taxon>Fagales</taxon>
        <taxon>Myricaceae</taxon>
        <taxon>Morella</taxon>
    </lineage>
</organism>
<proteinExistence type="predicted"/>
<sequence length="300" mass="32786">MTNICWAPANLKVEPKNFSSRMFALSTDYRRFSGLGSMANRSGRNTSNALSTSLVQPSLTLNRQNHNPQLTPSLPHRLNPQFHNQQKQSVEILLDLVEQIAIARRVSVTLIRWSRKDIVELRRFLERSRAAYLCRFLISDISDIFEQIGVLRTERLDEQVSAAGVGNASSVATGSVVGGSFPTIPDKEVSVLGAWQAALEFGLDQFRQKKREEGAVLFYSGNVGVCTEDDNLVGPALLAEIDAVEERFGLPSGGSSLGFGDNGELKATLGLAKQTHSVVGSEMGQAVFSQLPSHKAKGLW</sequence>
<keyword evidence="2" id="KW-1185">Reference proteome</keyword>
<reference evidence="1 2" key="1">
    <citation type="journal article" date="2019" name="Plant Biotechnol. J.">
        <title>The red bayberry genome and genetic basis of sex determination.</title>
        <authorList>
            <person name="Jia H.M."/>
            <person name="Jia H.J."/>
            <person name="Cai Q.L."/>
            <person name="Wang Y."/>
            <person name="Zhao H.B."/>
            <person name="Yang W.F."/>
            <person name="Wang G.Y."/>
            <person name="Li Y.H."/>
            <person name="Zhan D.L."/>
            <person name="Shen Y.T."/>
            <person name="Niu Q.F."/>
            <person name="Chang L."/>
            <person name="Qiu J."/>
            <person name="Zhao L."/>
            <person name="Xie H.B."/>
            <person name="Fu W.Y."/>
            <person name="Jin J."/>
            <person name="Li X.W."/>
            <person name="Jiao Y."/>
            <person name="Zhou C.C."/>
            <person name="Tu T."/>
            <person name="Chai C.Y."/>
            <person name="Gao J.L."/>
            <person name="Fan L.J."/>
            <person name="van de Weg E."/>
            <person name="Wang J.Y."/>
            <person name="Gao Z.S."/>
        </authorList>
    </citation>
    <scope>NUCLEOTIDE SEQUENCE [LARGE SCALE GENOMIC DNA]</scope>
    <source>
        <tissue evidence="1">Leaves</tissue>
    </source>
</reference>
<name>A0A6A1UUX0_9ROSI</name>
<dbReference type="Proteomes" id="UP000516437">
    <property type="component" value="Chromosome 8"/>
</dbReference>
<gene>
    <name evidence="1" type="ORF">CJ030_MR8G009052</name>
</gene>
<protein>
    <submittedName>
        <fullName evidence="1">Uncharacterized protein</fullName>
    </submittedName>
</protein>
<dbReference type="EMBL" id="RXIC02000026">
    <property type="protein sequence ID" value="KAB1204264.1"/>
    <property type="molecule type" value="Genomic_DNA"/>
</dbReference>
<evidence type="ECO:0000313" key="2">
    <source>
        <dbReference type="Proteomes" id="UP000516437"/>
    </source>
</evidence>
<comment type="caution">
    <text evidence="1">The sequence shown here is derived from an EMBL/GenBank/DDBJ whole genome shotgun (WGS) entry which is preliminary data.</text>
</comment>
<evidence type="ECO:0000313" key="1">
    <source>
        <dbReference type="EMBL" id="KAB1204264.1"/>
    </source>
</evidence>
<dbReference type="AlphaFoldDB" id="A0A6A1UUX0"/>